<accession>A0AAD6XJF3</accession>
<protein>
    <submittedName>
        <fullName evidence="2">Uncharacterized protein</fullName>
    </submittedName>
</protein>
<dbReference type="EMBL" id="JARJCM010000001">
    <property type="protein sequence ID" value="KAJ7047319.1"/>
    <property type="molecule type" value="Genomic_DNA"/>
</dbReference>
<gene>
    <name evidence="2" type="ORF">C8F04DRAFT_1246989</name>
</gene>
<organism evidence="2 3">
    <name type="scientific">Mycena alexandri</name>
    <dbReference type="NCBI Taxonomy" id="1745969"/>
    <lineage>
        <taxon>Eukaryota</taxon>
        <taxon>Fungi</taxon>
        <taxon>Dikarya</taxon>
        <taxon>Basidiomycota</taxon>
        <taxon>Agaricomycotina</taxon>
        <taxon>Agaricomycetes</taxon>
        <taxon>Agaricomycetidae</taxon>
        <taxon>Agaricales</taxon>
        <taxon>Marasmiineae</taxon>
        <taxon>Mycenaceae</taxon>
        <taxon>Mycena</taxon>
    </lineage>
</organism>
<feature type="chain" id="PRO_5042119995" evidence="1">
    <location>
        <begin position="19"/>
        <end position="93"/>
    </location>
</feature>
<keyword evidence="1" id="KW-0732">Signal</keyword>
<evidence type="ECO:0000313" key="3">
    <source>
        <dbReference type="Proteomes" id="UP001218188"/>
    </source>
</evidence>
<evidence type="ECO:0000313" key="2">
    <source>
        <dbReference type="EMBL" id="KAJ7047319.1"/>
    </source>
</evidence>
<proteinExistence type="predicted"/>
<dbReference type="Proteomes" id="UP001218188">
    <property type="component" value="Unassembled WGS sequence"/>
</dbReference>
<reference evidence="2" key="1">
    <citation type="submission" date="2023-03" db="EMBL/GenBank/DDBJ databases">
        <title>Massive genome expansion in bonnet fungi (Mycena s.s.) driven by repeated elements and novel gene families across ecological guilds.</title>
        <authorList>
            <consortium name="Lawrence Berkeley National Laboratory"/>
            <person name="Harder C.B."/>
            <person name="Miyauchi S."/>
            <person name="Viragh M."/>
            <person name="Kuo A."/>
            <person name="Thoen E."/>
            <person name="Andreopoulos B."/>
            <person name="Lu D."/>
            <person name="Skrede I."/>
            <person name="Drula E."/>
            <person name="Henrissat B."/>
            <person name="Morin E."/>
            <person name="Kohler A."/>
            <person name="Barry K."/>
            <person name="LaButti K."/>
            <person name="Morin E."/>
            <person name="Salamov A."/>
            <person name="Lipzen A."/>
            <person name="Mereny Z."/>
            <person name="Hegedus B."/>
            <person name="Baldrian P."/>
            <person name="Stursova M."/>
            <person name="Weitz H."/>
            <person name="Taylor A."/>
            <person name="Grigoriev I.V."/>
            <person name="Nagy L.G."/>
            <person name="Martin F."/>
            <person name="Kauserud H."/>
        </authorList>
    </citation>
    <scope>NUCLEOTIDE SEQUENCE</scope>
    <source>
        <strain evidence="2">CBHHK200</strain>
    </source>
</reference>
<sequence length="93" mass="9950">MKFTIFSTLLAAITVVSGLAIPESDVVSRTDGVLSVATEIKRASSCEEVARGLPVGPANAEFDPLRCGVSRVTEYFLSPQCANLHVEQPEVEK</sequence>
<evidence type="ECO:0000256" key="1">
    <source>
        <dbReference type="SAM" id="SignalP"/>
    </source>
</evidence>
<keyword evidence="3" id="KW-1185">Reference proteome</keyword>
<dbReference type="AlphaFoldDB" id="A0AAD6XJF3"/>
<feature type="signal peptide" evidence="1">
    <location>
        <begin position="1"/>
        <end position="18"/>
    </location>
</feature>
<name>A0AAD6XJF3_9AGAR</name>
<comment type="caution">
    <text evidence="2">The sequence shown here is derived from an EMBL/GenBank/DDBJ whole genome shotgun (WGS) entry which is preliminary data.</text>
</comment>